<dbReference type="Gene3D" id="3.40.630.30">
    <property type="match status" value="1"/>
</dbReference>
<dbReference type="PANTHER" id="PTHR13170">
    <property type="entry name" value="O-GLCNACASE"/>
    <property type="match status" value="1"/>
</dbReference>
<accession>A0ABV8ADH1</accession>
<proteinExistence type="predicted"/>
<dbReference type="PANTHER" id="PTHR13170:SF16">
    <property type="entry name" value="PROTEIN O-GLCNACASE"/>
    <property type="match status" value="1"/>
</dbReference>
<keyword evidence="2" id="KW-0808">Transferase</keyword>
<dbReference type="Proteomes" id="UP001595748">
    <property type="component" value="Unassembled WGS sequence"/>
</dbReference>
<feature type="domain" description="N-acetyltransferase" evidence="1">
    <location>
        <begin position="4"/>
        <end position="206"/>
    </location>
</feature>
<gene>
    <name evidence="2" type="ORF">ACFOPQ_16010</name>
</gene>
<evidence type="ECO:0000313" key="2">
    <source>
        <dbReference type="EMBL" id="MFC3862268.1"/>
    </source>
</evidence>
<dbReference type="EMBL" id="JBHRZF010000184">
    <property type="protein sequence ID" value="MFC3862268.1"/>
    <property type="molecule type" value="Genomic_DNA"/>
</dbReference>
<comment type="caution">
    <text evidence="2">The sequence shown here is derived from an EMBL/GenBank/DDBJ whole genome shotgun (WGS) entry which is preliminary data.</text>
</comment>
<evidence type="ECO:0000259" key="1">
    <source>
        <dbReference type="PROSITE" id="PS51186"/>
    </source>
</evidence>
<protein>
    <submittedName>
        <fullName evidence="2">GNAT family N-acetyltransferase</fullName>
        <ecNumber evidence="2">2.3.1.-</ecNumber>
    </submittedName>
</protein>
<dbReference type="PROSITE" id="PS51186">
    <property type="entry name" value="GNAT"/>
    <property type="match status" value="1"/>
</dbReference>
<dbReference type="InterPro" id="IPR016181">
    <property type="entry name" value="Acyl_CoA_acyltransferase"/>
</dbReference>
<dbReference type="EC" id="2.3.1.-" evidence="2"/>
<dbReference type="SUPFAM" id="SSF55729">
    <property type="entry name" value="Acyl-CoA N-acyltransferases (Nat)"/>
    <property type="match status" value="1"/>
</dbReference>
<organism evidence="2 3">
    <name type="scientific">Deinococcus antarcticus</name>
    <dbReference type="NCBI Taxonomy" id="1298767"/>
    <lineage>
        <taxon>Bacteria</taxon>
        <taxon>Thermotogati</taxon>
        <taxon>Deinococcota</taxon>
        <taxon>Deinococci</taxon>
        <taxon>Deinococcales</taxon>
        <taxon>Deinococcaceae</taxon>
        <taxon>Deinococcus</taxon>
    </lineage>
</organism>
<dbReference type="Pfam" id="PF00583">
    <property type="entry name" value="Acetyltransf_1"/>
    <property type="match status" value="1"/>
</dbReference>
<keyword evidence="3" id="KW-1185">Reference proteome</keyword>
<dbReference type="InterPro" id="IPR051822">
    <property type="entry name" value="Glycosyl_Hydrolase_84"/>
</dbReference>
<name>A0ABV8ADH1_9DEIO</name>
<dbReference type="GO" id="GO:0016746">
    <property type="term" value="F:acyltransferase activity"/>
    <property type="evidence" value="ECO:0007669"/>
    <property type="project" value="UniProtKB-KW"/>
</dbReference>
<dbReference type="RefSeq" id="WP_380079973.1">
    <property type="nucleotide sequence ID" value="NZ_JBHRZF010000184.1"/>
</dbReference>
<evidence type="ECO:0000313" key="3">
    <source>
        <dbReference type="Proteomes" id="UP001595748"/>
    </source>
</evidence>
<dbReference type="InterPro" id="IPR000182">
    <property type="entry name" value="GNAT_dom"/>
</dbReference>
<keyword evidence="2" id="KW-0012">Acyltransferase</keyword>
<sequence>MTPAVLRRARPEDEQALYDICLLTGDSGLDASALYQDPKLLGHVYAAPYLRFAPEFAFVLEDEQGVGGYVIAAPNSRAFEDTLEREWWPRLRQQYPDPANLPAEQRTPDQRLMNLIHHPHRTPDALQSEYPAHLHIDLLPRVQGGGNGKRLMLTLLDALADAGLAGVHLGVGGSNKNAVGFYRHLGFRELEAHPWGYTFGMKLPRQP</sequence>
<reference evidence="3" key="1">
    <citation type="journal article" date="2019" name="Int. J. Syst. Evol. Microbiol.">
        <title>The Global Catalogue of Microorganisms (GCM) 10K type strain sequencing project: providing services to taxonomists for standard genome sequencing and annotation.</title>
        <authorList>
            <consortium name="The Broad Institute Genomics Platform"/>
            <consortium name="The Broad Institute Genome Sequencing Center for Infectious Disease"/>
            <person name="Wu L."/>
            <person name="Ma J."/>
        </authorList>
    </citation>
    <scope>NUCLEOTIDE SEQUENCE [LARGE SCALE GENOMIC DNA]</scope>
    <source>
        <strain evidence="3">CCTCC AB 2013263</strain>
    </source>
</reference>